<dbReference type="EMBL" id="SDOX01000122">
    <property type="protein sequence ID" value="TFJ81722.1"/>
    <property type="molecule type" value="Genomic_DNA"/>
</dbReference>
<evidence type="ECO:0000256" key="6">
    <source>
        <dbReference type="ARBA" id="ARBA00022989"/>
    </source>
</evidence>
<protein>
    <recommendedName>
        <fullName evidence="13">t-SNARE coiled-coil homology domain-containing protein</fullName>
    </recommendedName>
</protein>
<feature type="compositionally biased region" description="Polar residues" evidence="10">
    <location>
        <begin position="203"/>
        <end position="216"/>
    </location>
</feature>
<dbReference type="AlphaFoldDB" id="A0A4D9CR97"/>
<reference evidence="11 12" key="1">
    <citation type="submission" date="2019-01" db="EMBL/GenBank/DDBJ databases">
        <title>Nuclear Genome Assembly of the Microalgal Biofuel strain Nannochloropsis salina CCMP1776.</title>
        <authorList>
            <person name="Hovde B."/>
        </authorList>
    </citation>
    <scope>NUCLEOTIDE SEQUENCE [LARGE SCALE GENOMIC DNA]</scope>
    <source>
        <strain evidence="11 12">CCMP1776</strain>
    </source>
</reference>
<evidence type="ECO:0000256" key="10">
    <source>
        <dbReference type="SAM" id="MobiDB-lite"/>
    </source>
</evidence>
<evidence type="ECO:0000313" key="11">
    <source>
        <dbReference type="EMBL" id="TFJ81722.1"/>
    </source>
</evidence>
<dbReference type="PANTHER" id="PTHR15959">
    <property type="entry name" value="SYNTAXIN-18"/>
    <property type="match status" value="1"/>
</dbReference>
<keyword evidence="5" id="KW-0653">Protein transport</keyword>
<evidence type="ECO:0000256" key="9">
    <source>
        <dbReference type="SAM" id="Coils"/>
    </source>
</evidence>
<evidence type="ECO:0000313" key="12">
    <source>
        <dbReference type="Proteomes" id="UP000355283"/>
    </source>
</evidence>
<keyword evidence="6" id="KW-1133">Transmembrane helix</keyword>
<dbReference type="Gene3D" id="1.20.5.110">
    <property type="match status" value="1"/>
</dbReference>
<evidence type="ECO:0000256" key="1">
    <source>
        <dbReference type="ARBA" id="ARBA00004211"/>
    </source>
</evidence>
<dbReference type="Proteomes" id="UP000355283">
    <property type="component" value="Unassembled WGS sequence"/>
</dbReference>
<comment type="subcellular location">
    <subcellularLocation>
        <location evidence="1">Membrane</location>
        <topology evidence="1">Single-pass type IV membrane protein</topology>
    </subcellularLocation>
</comment>
<comment type="similarity">
    <text evidence="2">Belongs to the syntaxin family.</text>
</comment>
<evidence type="ECO:0000256" key="4">
    <source>
        <dbReference type="ARBA" id="ARBA00022692"/>
    </source>
</evidence>
<accession>A0A4D9CR97</accession>
<evidence type="ECO:0000256" key="7">
    <source>
        <dbReference type="ARBA" id="ARBA00023054"/>
    </source>
</evidence>
<keyword evidence="4" id="KW-0812">Transmembrane</keyword>
<proteinExistence type="inferred from homology"/>
<feature type="region of interest" description="Disordered" evidence="10">
    <location>
        <begin position="187"/>
        <end position="231"/>
    </location>
</feature>
<gene>
    <name evidence="11" type="ORF">NSK_006971</name>
</gene>
<dbReference type="GO" id="GO:0031201">
    <property type="term" value="C:SNARE complex"/>
    <property type="evidence" value="ECO:0007669"/>
    <property type="project" value="TreeGrafter"/>
</dbReference>
<keyword evidence="7 9" id="KW-0175">Coiled coil</keyword>
<evidence type="ECO:0008006" key="13">
    <source>
        <dbReference type="Google" id="ProtNLM"/>
    </source>
</evidence>
<evidence type="ECO:0000256" key="3">
    <source>
        <dbReference type="ARBA" id="ARBA00022448"/>
    </source>
</evidence>
<keyword evidence="3" id="KW-0813">Transport</keyword>
<keyword evidence="12" id="KW-1185">Reference proteome</keyword>
<keyword evidence="8" id="KW-0472">Membrane</keyword>
<evidence type="ECO:0000256" key="8">
    <source>
        <dbReference type="ARBA" id="ARBA00023136"/>
    </source>
</evidence>
<dbReference type="OrthoDB" id="342981at2759"/>
<dbReference type="GO" id="GO:0005783">
    <property type="term" value="C:endoplasmic reticulum"/>
    <property type="evidence" value="ECO:0007669"/>
    <property type="project" value="TreeGrafter"/>
</dbReference>
<dbReference type="GO" id="GO:0015031">
    <property type="term" value="P:protein transport"/>
    <property type="evidence" value="ECO:0007669"/>
    <property type="project" value="UniProtKB-KW"/>
</dbReference>
<organism evidence="11 12">
    <name type="scientific">Nannochloropsis salina CCMP1776</name>
    <dbReference type="NCBI Taxonomy" id="1027361"/>
    <lineage>
        <taxon>Eukaryota</taxon>
        <taxon>Sar</taxon>
        <taxon>Stramenopiles</taxon>
        <taxon>Ochrophyta</taxon>
        <taxon>Eustigmatophyceae</taxon>
        <taxon>Eustigmatales</taxon>
        <taxon>Monodopsidaceae</taxon>
        <taxon>Microchloropsis</taxon>
        <taxon>Microchloropsis salina</taxon>
    </lineage>
</organism>
<name>A0A4D9CR97_9STRA</name>
<comment type="caution">
    <text evidence="11">The sequence shown here is derived from an EMBL/GenBank/DDBJ whole genome shotgun (WGS) entry which is preliminary data.</text>
</comment>
<dbReference type="PANTHER" id="PTHR15959:SF0">
    <property type="entry name" value="SYNTAXIN-18"/>
    <property type="match status" value="1"/>
</dbReference>
<dbReference type="GO" id="GO:0006890">
    <property type="term" value="P:retrograde vesicle-mediated transport, Golgi to endoplasmic reticulum"/>
    <property type="evidence" value="ECO:0007669"/>
    <property type="project" value="TreeGrafter"/>
</dbReference>
<feature type="coiled-coil region" evidence="9">
    <location>
        <begin position="160"/>
        <end position="187"/>
    </location>
</feature>
<evidence type="ECO:0000256" key="2">
    <source>
        <dbReference type="ARBA" id="ARBA00009063"/>
    </source>
</evidence>
<evidence type="ECO:0000256" key="5">
    <source>
        <dbReference type="ARBA" id="ARBA00022927"/>
    </source>
</evidence>
<sequence>MDVTDAWLAAVASARWTTKAASPGFTSSTCVKSRTAFATASTSTFPNKSADATHGIITDPFTQQAREVLDSIRTKEEILNKNRGRYVDPYRYVPSRAANMTDLQRDQIDQVMASFIIKCGSQIEILRCALAEASSLEAGGGNADLVGGEGSRLAHHGKVVAYLAERLQDLGNTLQNLQARRRHLNGLVPSSSGADAGQACRPGSTTRTLTTPSWSSFAKAGGSHKAKGRPIMAPNKLESDEDEAFRRRLAAREAGRDVGEQVQRQAMLEHENRVLTVRLNNELHDVKIMEGKMEELSQLLGLFTGELLEQQGQVEEVHEAARGTHENLGHANKELLATLERNSKASQTMFSFVLMLCIALLVIDQVMP</sequence>